<proteinExistence type="predicted"/>
<gene>
    <name evidence="2" type="ORF">QBC34DRAFT_498284</name>
</gene>
<dbReference type="EMBL" id="MU865976">
    <property type="protein sequence ID" value="KAK4444546.1"/>
    <property type="molecule type" value="Genomic_DNA"/>
</dbReference>
<name>A0AAV9GBJ8_9PEZI</name>
<protein>
    <submittedName>
        <fullName evidence="2">Uncharacterized protein</fullName>
    </submittedName>
</protein>
<keyword evidence="3" id="KW-1185">Reference proteome</keyword>
<dbReference type="Proteomes" id="UP001321760">
    <property type="component" value="Unassembled WGS sequence"/>
</dbReference>
<evidence type="ECO:0000313" key="2">
    <source>
        <dbReference type="EMBL" id="KAK4444546.1"/>
    </source>
</evidence>
<sequence length="311" mass="34034">MGEPRPERTSPAQAQHDSPQAPQTPVLNQAAITGIKSQIENQNKKFRKALHKLMIEHTDEIMMLRTAPSTRALDRAAYGDLFPARSPCMTAEVAKAYTAKYLVTYPKCDLSEDEETDGQSSSSETEKGDEEAVEVSVDGEGGEKEESGKKRKRGAAVSDPEDASPARNKGKELATSETDDYQGKEPEPVTSEMDDYQGKELATSEIDDYQGKEPVTSEIDDYQGKELATSETADDHDKEVDEKDEEEEIQASHFHPPEQDDLGDLDFSADDRNSDDQESVADSGVEGDVEDNDTDPGTDGEPPLQTRGSLS</sequence>
<feature type="compositionally biased region" description="Acidic residues" evidence="1">
    <location>
        <begin position="285"/>
        <end position="298"/>
    </location>
</feature>
<feature type="region of interest" description="Disordered" evidence="1">
    <location>
        <begin position="111"/>
        <end position="311"/>
    </location>
</feature>
<feature type="region of interest" description="Disordered" evidence="1">
    <location>
        <begin position="1"/>
        <end position="25"/>
    </location>
</feature>
<evidence type="ECO:0000256" key="1">
    <source>
        <dbReference type="SAM" id="MobiDB-lite"/>
    </source>
</evidence>
<feature type="compositionally biased region" description="Polar residues" evidence="1">
    <location>
        <begin position="10"/>
        <end position="25"/>
    </location>
</feature>
<feature type="compositionally biased region" description="Acidic residues" evidence="1">
    <location>
        <begin position="259"/>
        <end position="268"/>
    </location>
</feature>
<dbReference type="AlphaFoldDB" id="A0AAV9GBJ8"/>
<comment type="caution">
    <text evidence="2">The sequence shown here is derived from an EMBL/GenBank/DDBJ whole genome shotgun (WGS) entry which is preliminary data.</text>
</comment>
<organism evidence="2 3">
    <name type="scientific">Podospora aff. communis PSN243</name>
    <dbReference type="NCBI Taxonomy" id="3040156"/>
    <lineage>
        <taxon>Eukaryota</taxon>
        <taxon>Fungi</taxon>
        <taxon>Dikarya</taxon>
        <taxon>Ascomycota</taxon>
        <taxon>Pezizomycotina</taxon>
        <taxon>Sordariomycetes</taxon>
        <taxon>Sordariomycetidae</taxon>
        <taxon>Sordariales</taxon>
        <taxon>Podosporaceae</taxon>
        <taxon>Podospora</taxon>
    </lineage>
</organism>
<accession>A0AAV9GBJ8</accession>
<evidence type="ECO:0000313" key="3">
    <source>
        <dbReference type="Proteomes" id="UP001321760"/>
    </source>
</evidence>
<reference evidence="2" key="1">
    <citation type="journal article" date="2023" name="Mol. Phylogenet. Evol.">
        <title>Genome-scale phylogeny and comparative genomics of the fungal order Sordariales.</title>
        <authorList>
            <person name="Hensen N."/>
            <person name="Bonometti L."/>
            <person name="Westerberg I."/>
            <person name="Brannstrom I.O."/>
            <person name="Guillou S."/>
            <person name="Cros-Aarteil S."/>
            <person name="Calhoun S."/>
            <person name="Haridas S."/>
            <person name="Kuo A."/>
            <person name="Mondo S."/>
            <person name="Pangilinan J."/>
            <person name="Riley R."/>
            <person name="LaButti K."/>
            <person name="Andreopoulos B."/>
            <person name="Lipzen A."/>
            <person name="Chen C."/>
            <person name="Yan M."/>
            <person name="Daum C."/>
            <person name="Ng V."/>
            <person name="Clum A."/>
            <person name="Steindorff A."/>
            <person name="Ohm R.A."/>
            <person name="Martin F."/>
            <person name="Silar P."/>
            <person name="Natvig D.O."/>
            <person name="Lalanne C."/>
            <person name="Gautier V."/>
            <person name="Ament-Velasquez S.L."/>
            <person name="Kruys A."/>
            <person name="Hutchinson M.I."/>
            <person name="Powell A.J."/>
            <person name="Barry K."/>
            <person name="Miller A.N."/>
            <person name="Grigoriev I.V."/>
            <person name="Debuchy R."/>
            <person name="Gladieux P."/>
            <person name="Hiltunen Thoren M."/>
            <person name="Johannesson H."/>
        </authorList>
    </citation>
    <scope>NUCLEOTIDE SEQUENCE</scope>
    <source>
        <strain evidence="2">PSN243</strain>
    </source>
</reference>
<reference evidence="2" key="2">
    <citation type="submission" date="2023-05" db="EMBL/GenBank/DDBJ databases">
        <authorList>
            <consortium name="Lawrence Berkeley National Laboratory"/>
            <person name="Steindorff A."/>
            <person name="Hensen N."/>
            <person name="Bonometti L."/>
            <person name="Westerberg I."/>
            <person name="Brannstrom I.O."/>
            <person name="Guillou S."/>
            <person name="Cros-Aarteil S."/>
            <person name="Calhoun S."/>
            <person name="Haridas S."/>
            <person name="Kuo A."/>
            <person name="Mondo S."/>
            <person name="Pangilinan J."/>
            <person name="Riley R."/>
            <person name="Labutti K."/>
            <person name="Andreopoulos B."/>
            <person name="Lipzen A."/>
            <person name="Chen C."/>
            <person name="Yanf M."/>
            <person name="Daum C."/>
            <person name="Ng V."/>
            <person name="Clum A."/>
            <person name="Ohm R."/>
            <person name="Martin F."/>
            <person name="Silar P."/>
            <person name="Natvig D."/>
            <person name="Lalanne C."/>
            <person name="Gautier V."/>
            <person name="Ament-Velasquez S.L."/>
            <person name="Kruys A."/>
            <person name="Hutchinson M.I."/>
            <person name="Powell A.J."/>
            <person name="Barry K."/>
            <person name="Miller A.N."/>
            <person name="Grigoriev I.V."/>
            <person name="Debuchy R."/>
            <person name="Gladieux P."/>
            <person name="Thoren M.H."/>
            <person name="Johannesson H."/>
        </authorList>
    </citation>
    <scope>NUCLEOTIDE SEQUENCE</scope>
    <source>
        <strain evidence="2">PSN243</strain>
    </source>
</reference>